<evidence type="ECO:0000313" key="2">
    <source>
        <dbReference type="Proteomes" id="UP000727993"/>
    </source>
</evidence>
<comment type="caution">
    <text evidence="1">The sequence shown here is derived from an EMBL/GenBank/DDBJ whole genome shotgun (WGS) entry which is preliminary data.</text>
</comment>
<accession>A0A936N9X1</accession>
<dbReference type="Gene3D" id="3.60.60.10">
    <property type="entry name" value="Penicillin V Acylase, Chain A"/>
    <property type="match status" value="1"/>
</dbReference>
<reference evidence="1 2" key="1">
    <citation type="submission" date="2020-10" db="EMBL/GenBank/DDBJ databases">
        <title>Connecting structure to function with the recovery of over 1000 high-quality activated sludge metagenome-assembled genomes encoding full-length rRNA genes using long-read sequencing.</title>
        <authorList>
            <person name="Singleton C.M."/>
            <person name="Petriglieri F."/>
            <person name="Kristensen J.M."/>
            <person name="Kirkegaard R.H."/>
            <person name="Michaelsen T.Y."/>
            <person name="Andersen M.H."/>
            <person name="Karst S.M."/>
            <person name="Dueholm M.S."/>
            <person name="Nielsen P.H."/>
            <person name="Albertsen M."/>
        </authorList>
    </citation>
    <scope>NUCLEOTIDE SEQUENCE [LARGE SCALE GENOMIC DNA]</scope>
    <source>
        <strain evidence="1">Lyne_18-Q3-R50-59_MAXAC.006</strain>
    </source>
</reference>
<dbReference type="PANTHER" id="PTHR12994">
    <property type="entry name" value="SECERNIN"/>
    <property type="match status" value="1"/>
</dbReference>
<organism evidence="1 2">
    <name type="scientific">Candidatus Neomicrothrix subdominans</name>
    <dbReference type="NCBI Taxonomy" id="2954438"/>
    <lineage>
        <taxon>Bacteria</taxon>
        <taxon>Bacillati</taxon>
        <taxon>Actinomycetota</taxon>
        <taxon>Acidimicrobiia</taxon>
        <taxon>Acidimicrobiales</taxon>
        <taxon>Microthrixaceae</taxon>
        <taxon>Candidatus Neomicrothrix</taxon>
    </lineage>
</organism>
<name>A0A936N9X1_9ACTN</name>
<dbReference type="GO" id="GO:0016805">
    <property type="term" value="F:dipeptidase activity"/>
    <property type="evidence" value="ECO:0007669"/>
    <property type="project" value="InterPro"/>
</dbReference>
<sequence length="407" mass="42907">MCDTFAVTTPTGTLFAKNSDRPVAEPQVLRYKSPRPAGNRLPTQYLKLGEDPGSVGVLLSQPDWLWGAETALSTQRVAVGNEKIWTTDDPASAQPALIGMDLVRLAAEGAKDAAHAVFLIGRFLERYGQGGGGERGDDAATGTEPYWSSFLIADPGTVWQLETSASAWVARELPGGGAISNRLTDDATWERHGGGADPTTWGQRRNPDVPTELADHRLACTSAFVASPGEAPTPADAVAVLRSHGPVPWGDPVGRTRNDGEVVAPPDDVRDDFSGISVCMHVRDYQRTTASLVTWLPADREERPRTVAALGSPCCSIFVPCGTGWMPEVLGDAATWAVVGGLADAVEASPDALAEVRMVLDPVEDRIWEQATQRPGRPPLDGGAAWSADVRSALAAAADRVGAGSGG</sequence>
<dbReference type="Proteomes" id="UP000727993">
    <property type="component" value="Unassembled WGS sequence"/>
</dbReference>
<protein>
    <submittedName>
        <fullName evidence="1">Uncharacterized protein</fullName>
    </submittedName>
</protein>
<dbReference type="AlphaFoldDB" id="A0A936N9X1"/>
<dbReference type="InterPro" id="IPR005322">
    <property type="entry name" value="Peptidase_C69"/>
</dbReference>
<proteinExistence type="predicted"/>
<dbReference type="GO" id="GO:0070004">
    <property type="term" value="F:cysteine-type exopeptidase activity"/>
    <property type="evidence" value="ECO:0007669"/>
    <property type="project" value="InterPro"/>
</dbReference>
<dbReference type="EMBL" id="JADJZA010000001">
    <property type="protein sequence ID" value="MBK9296360.1"/>
    <property type="molecule type" value="Genomic_DNA"/>
</dbReference>
<dbReference type="PANTHER" id="PTHR12994:SF17">
    <property type="entry name" value="LD30995P"/>
    <property type="match status" value="1"/>
</dbReference>
<gene>
    <name evidence="1" type="ORF">IPN02_05740</name>
</gene>
<dbReference type="GO" id="GO:0006508">
    <property type="term" value="P:proteolysis"/>
    <property type="evidence" value="ECO:0007669"/>
    <property type="project" value="InterPro"/>
</dbReference>
<evidence type="ECO:0000313" key="1">
    <source>
        <dbReference type="EMBL" id="MBK9296360.1"/>
    </source>
</evidence>